<comment type="caution">
    <text evidence="2">The sequence shown here is derived from an EMBL/GenBank/DDBJ whole genome shotgun (WGS) entry which is preliminary data.</text>
</comment>
<evidence type="ECO:0000313" key="3">
    <source>
        <dbReference type="Proteomes" id="UP000220397"/>
    </source>
</evidence>
<dbReference type="AlphaFoldDB" id="A0A9X6Z4W9"/>
<organism evidence="2 3">
    <name type="scientific">Bacillus thuringiensis</name>
    <dbReference type="NCBI Taxonomy" id="1428"/>
    <lineage>
        <taxon>Bacteria</taxon>
        <taxon>Bacillati</taxon>
        <taxon>Bacillota</taxon>
        <taxon>Bacilli</taxon>
        <taxon>Bacillales</taxon>
        <taxon>Bacillaceae</taxon>
        <taxon>Bacillus</taxon>
        <taxon>Bacillus cereus group</taxon>
    </lineage>
</organism>
<gene>
    <name evidence="2" type="ORF">CN398_09590</name>
    <name evidence="1" type="ORF">FLM80_14855</name>
</gene>
<dbReference type="Proteomes" id="UP001168357">
    <property type="component" value="Unassembled WGS sequence"/>
</dbReference>
<accession>A0A9X6Z4W9</accession>
<sequence>MSSVQSHYIMIGANIGYEKENEDDWEKHEPYREGTHPSQLRYISDGNTGKYFVIGKVLAYDPEGFRGLSLFEYDESLYVEEKRQIKEHVKEHFDMDIEPTLIVFTHWR</sequence>
<reference evidence="2 3" key="1">
    <citation type="submission" date="2017-09" db="EMBL/GenBank/DDBJ databases">
        <title>Large-scale bioinformatics analysis of Bacillus genomes uncovers conserved roles of natural products in bacterial physiology.</title>
        <authorList>
            <consortium name="Agbiome Team Llc"/>
            <person name="Bleich R.M."/>
            <person name="Kirk G.J."/>
            <person name="Santa Maria K.C."/>
            <person name="Allen S.E."/>
            <person name="Farag S."/>
            <person name="Shank E.A."/>
            <person name="Bowers A."/>
        </authorList>
    </citation>
    <scope>NUCLEOTIDE SEQUENCE [LARGE SCALE GENOMIC DNA]</scope>
    <source>
        <strain evidence="2 3">AFS015413</strain>
    </source>
</reference>
<dbReference type="Proteomes" id="UP000220397">
    <property type="component" value="Unassembled WGS sequence"/>
</dbReference>
<protein>
    <submittedName>
        <fullName evidence="2">Uncharacterized protein</fullName>
    </submittedName>
</protein>
<dbReference type="EMBL" id="NTUS01000026">
    <property type="protein sequence ID" value="PFB07972.1"/>
    <property type="molecule type" value="Genomic_DNA"/>
</dbReference>
<name>A0A9X6Z4W9_BACTU</name>
<proteinExistence type="predicted"/>
<reference evidence="1" key="2">
    <citation type="submission" date="2019-07" db="EMBL/GenBank/DDBJ databases">
        <title>Draft Genome Sequence of Bacillus thuringiensis Strain S906, an Isolate Toxic for Coleopteran and Lepidopteran.</title>
        <authorList>
            <person name="Grynberg P."/>
            <person name="Martins E.S."/>
            <person name="Queiroz P.R."/>
            <person name="Togawa R.C."/>
            <person name="Martins N.F."/>
            <person name="Praca L.B."/>
            <person name="Fiuza V."/>
            <person name="Ramos F."/>
            <person name="Silva E."/>
            <person name="Monnerat R.G."/>
        </authorList>
    </citation>
    <scope>NUCLEOTIDE SEQUENCE</scope>
    <source>
        <strain evidence="1">S906</strain>
    </source>
</reference>
<evidence type="ECO:0000313" key="1">
    <source>
        <dbReference type="EMBL" id="MDN7078340.1"/>
    </source>
</evidence>
<dbReference type="RefSeq" id="WP_000100139.1">
    <property type="nucleotide sequence ID" value="NZ_CAKJXA010000023.1"/>
</dbReference>
<evidence type="ECO:0000313" key="2">
    <source>
        <dbReference type="EMBL" id="PFB07972.1"/>
    </source>
</evidence>
<dbReference type="EMBL" id="VIGY01000019">
    <property type="protein sequence ID" value="MDN7078340.1"/>
    <property type="molecule type" value="Genomic_DNA"/>
</dbReference>